<reference evidence="2 3" key="1">
    <citation type="submission" date="2021-08" db="EMBL/GenBank/DDBJ databases">
        <title>WGS of actinomycetes from Thailand.</title>
        <authorList>
            <person name="Thawai C."/>
        </authorList>
    </citation>
    <scope>NUCLEOTIDE SEQUENCE [LARGE SCALE GENOMIC DNA]</scope>
    <source>
        <strain evidence="2 3">PLK6-54</strain>
    </source>
</reference>
<dbReference type="Gene3D" id="3.40.630.10">
    <property type="entry name" value="Zn peptidases"/>
    <property type="match status" value="1"/>
</dbReference>
<evidence type="ECO:0000313" key="3">
    <source>
        <dbReference type="Proteomes" id="UP000778578"/>
    </source>
</evidence>
<proteinExistence type="predicted"/>
<name>A0ABS7Q440_9ACTN</name>
<dbReference type="Proteomes" id="UP000778578">
    <property type="component" value="Unassembled WGS sequence"/>
</dbReference>
<evidence type="ECO:0000259" key="1">
    <source>
        <dbReference type="SMART" id="SM00631"/>
    </source>
</evidence>
<dbReference type="Pfam" id="PF00246">
    <property type="entry name" value="Peptidase_M14"/>
    <property type="match status" value="1"/>
</dbReference>
<organism evidence="2 3">
    <name type="scientific">Actinacidiphila acidipaludis</name>
    <dbReference type="NCBI Taxonomy" id="2873382"/>
    <lineage>
        <taxon>Bacteria</taxon>
        <taxon>Bacillati</taxon>
        <taxon>Actinomycetota</taxon>
        <taxon>Actinomycetes</taxon>
        <taxon>Kitasatosporales</taxon>
        <taxon>Streptomycetaceae</taxon>
        <taxon>Actinacidiphila</taxon>
    </lineage>
</organism>
<protein>
    <submittedName>
        <fullName evidence="2">3-hydroxyacyl-CoA dehydrogenase</fullName>
    </submittedName>
</protein>
<dbReference type="InterPro" id="IPR000834">
    <property type="entry name" value="Peptidase_M14"/>
</dbReference>
<accession>A0ABS7Q440</accession>
<dbReference type="SMART" id="SM00631">
    <property type="entry name" value="Zn_pept"/>
    <property type="match status" value="1"/>
</dbReference>
<evidence type="ECO:0000313" key="2">
    <source>
        <dbReference type="EMBL" id="MBY8877916.1"/>
    </source>
</evidence>
<keyword evidence="3" id="KW-1185">Reference proteome</keyword>
<feature type="domain" description="Peptidase M14" evidence="1">
    <location>
        <begin position="21"/>
        <end position="258"/>
    </location>
</feature>
<gene>
    <name evidence="2" type="ORF">K7862_09785</name>
</gene>
<dbReference type="EMBL" id="JAINZZ010000008">
    <property type="protein sequence ID" value="MBY8877916.1"/>
    <property type="molecule type" value="Genomic_DNA"/>
</dbReference>
<comment type="caution">
    <text evidence="2">The sequence shown here is derived from an EMBL/GenBank/DDBJ whole genome shotgun (WGS) entry which is preliminary data.</text>
</comment>
<dbReference type="SUPFAM" id="SSF53187">
    <property type="entry name" value="Zn-dependent exopeptidases"/>
    <property type="match status" value="1"/>
</dbReference>
<sequence>MRPGRGPRPGSWGIAVTRQRYPTTAEVTDGARVLTMRYPRLCRLREVGRSRAGRPLLMLTVGHGTRNVLVVAGPHANEAAIGGATVLRLAAQMAEIRERGADDGSTWHFLLCIDPDGAVLNEPWLSGPYTLRGHYEHFFRPCAAEQPEWLPHDDAAPLCPALPETRALLGVLDGLRPVLQCSLHGIDVGGSFVQLTSDVPGVPERIGKSAAELDIPLESGSSDAFQWPSPGPGVYVMPPGDDLAAGDGAHSTWAHAQRYDGVTAIVEVPMWACDRSADTTPHPDPDHALRAAGAALRRDLPTVARVLDRIDPRLIGADSPMLRTVRELVGIGPQLSAEWDPAVRPPDAAPLPPMTTARVTSIQVYAQRIPLRAAAMLRRIADVPAVTRLVDQWCAAYESAYRPRWVPVEDQVEQQARSVLAVYEELCT</sequence>